<evidence type="ECO:0000256" key="3">
    <source>
        <dbReference type="ARBA" id="ARBA00012865"/>
    </source>
</evidence>
<dbReference type="PANTHER" id="PTHR30627">
    <property type="entry name" value="PEPTIDOGLYCAN D,D-TRANSPEPTIDASE"/>
    <property type="match status" value="1"/>
</dbReference>
<evidence type="ECO:0000259" key="8">
    <source>
        <dbReference type="Pfam" id="PF00905"/>
    </source>
</evidence>
<organism evidence="9 10">
    <name type="scientific">Compostibacter hankyongensis</name>
    <dbReference type="NCBI Taxonomy" id="1007089"/>
    <lineage>
        <taxon>Bacteria</taxon>
        <taxon>Pseudomonadati</taxon>
        <taxon>Bacteroidota</taxon>
        <taxon>Chitinophagia</taxon>
        <taxon>Chitinophagales</taxon>
        <taxon>Chitinophagaceae</taxon>
        <taxon>Compostibacter</taxon>
    </lineage>
</organism>
<accession>A0ABP8G513</accession>
<keyword evidence="5" id="KW-0378">Hydrolase</keyword>
<dbReference type="NCBIfam" id="NF012161">
    <property type="entry name" value="bla_class_D_main"/>
    <property type="match status" value="1"/>
</dbReference>
<comment type="catalytic activity">
    <reaction evidence="1">
        <text>a beta-lactam + H2O = a substituted beta-amino acid</text>
        <dbReference type="Rhea" id="RHEA:20401"/>
        <dbReference type="ChEBI" id="CHEBI:15377"/>
        <dbReference type="ChEBI" id="CHEBI:35627"/>
        <dbReference type="ChEBI" id="CHEBI:140347"/>
        <dbReference type="EC" id="3.5.2.6"/>
    </reaction>
</comment>
<feature type="domain" description="Penicillin-binding protein transpeptidase" evidence="8">
    <location>
        <begin position="54"/>
        <end position="264"/>
    </location>
</feature>
<feature type="signal peptide" evidence="7">
    <location>
        <begin position="1"/>
        <end position="18"/>
    </location>
</feature>
<dbReference type="Proteomes" id="UP001501207">
    <property type="component" value="Unassembled WGS sequence"/>
</dbReference>
<comment type="caution">
    <text evidence="9">The sequence shown here is derived from an EMBL/GenBank/DDBJ whole genome shotgun (WGS) entry which is preliminary data.</text>
</comment>
<dbReference type="Gene3D" id="3.40.710.10">
    <property type="entry name" value="DD-peptidase/beta-lactamase superfamily"/>
    <property type="match status" value="1"/>
</dbReference>
<evidence type="ECO:0000256" key="4">
    <source>
        <dbReference type="ARBA" id="ARBA00022729"/>
    </source>
</evidence>
<comment type="similarity">
    <text evidence="2">Belongs to the class-D beta-lactamase family.</text>
</comment>
<dbReference type="SUPFAM" id="SSF56601">
    <property type="entry name" value="beta-lactamase/transpeptidase-like"/>
    <property type="match status" value="1"/>
</dbReference>
<gene>
    <name evidence="9" type="primary">blaOXA</name>
    <name evidence="9" type="ORF">GCM10023143_29700</name>
</gene>
<evidence type="ECO:0000313" key="9">
    <source>
        <dbReference type="EMBL" id="GAA4317553.1"/>
    </source>
</evidence>
<dbReference type="InterPro" id="IPR012338">
    <property type="entry name" value="Beta-lactam/transpept-like"/>
</dbReference>
<evidence type="ECO:0000256" key="1">
    <source>
        <dbReference type="ARBA" id="ARBA00001526"/>
    </source>
</evidence>
<keyword evidence="4 7" id="KW-0732">Signal</keyword>
<dbReference type="PROSITE" id="PS51257">
    <property type="entry name" value="PROKAR_LIPOPROTEIN"/>
    <property type="match status" value="1"/>
</dbReference>
<dbReference type="InterPro" id="IPR050515">
    <property type="entry name" value="Beta-lactam/transpept"/>
</dbReference>
<proteinExistence type="inferred from homology"/>
<evidence type="ECO:0000256" key="5">
    <source>
        <dbReference type="ARBA" id="ARBA00022801"/>
    </source>
</evidence>
<dbReference type="EC" id="3.5.2.6" evidence="3"/>
<keyword evidence="10" id="KW-1185">Reference proteome</keyword>
<dbReference type="PANTHER" id="PTHR30627:SF6">
    <property type="entry name" value="BETA-LACTAMASE YBXI-RELATED"/>
    <property type="match status" value="1"/>
</dbReference>
<evidence type="ECO:0000313" key="10">
    <source>
        <dbReference type="Proteomes" id="UP001501207"/>
    </source>
</evidence>
<dbReference type="InterPro" id="IPR001460">
    <property type="entry name" value="PCN-bd_Tpept"/>
</dbReference>
<name>A0ABP8G513_9BACT</name>
<reference evidence="10" key="1">
    <citation type="journal article" date="2019" name="Int. J. Syst. Evol. Microbiol.">
        <title>The Global Catalogue of Microorganisms (GCM) 10K type strain sequencing project: providing services to taxonomists for standard genome sequencing and annotation.</title>
        <authorList>
            <consortium name="The Broad Institute Genomics Platform"/>
            <consortium name="The Broad Institute Genome Sequencing Center for Infectious Disease"/>
            <person name="Wu L."/>
            <person name="Ma J."/>
        </authorList>
    </citation>
    <scope>NUCLEOTIDE SEQUENCE [LARGE SCALE GENOMIC DNA]</scope>
    <source>
        <strain evidence="10">JCM 17664</strain>
    </source>
</reference>
<sequence>MKIHRRLLGFVCCGLLLAACSPNRIHQREEWGKYFSANGVTGSFMLYNNASGDFDVYNLKDIQQRSSPASTFKIMNALTGLETGVISDTNMVIPWDGVPRQVPEWNQDLSMGNAFRYSAVPYYQEVARRIGRKTMQQWLDSVKYGNMIIGPHIDSFWLDNSLQLSPDEELGFIKQLYFSKLPFQERSQRLVREVMLMEQTSGYKLSYKTGWETRVGDSSRQNGWLVGWEEENKHVYFFVLHLEGPPDRKDFGAVRFKIFHAIMEKEGFFKGQK</sequence>
<dbReference type="EMBL" id="BAABFN010000020">
    <property type="protein sequence ID" value="GAA4317553.1"/>
    <property type="molecule type" value="Genomic_DNA"/>
</dbReference>
<feature type="chain" id="PRO_5047005367" description="beta-lactamase" evidence="7">
    <location>
        <begin position="19"/>
        <end position="273"/>
    </location>
</feature>
<protein>
    <recommendedName>
        <fullName evidence="3">beta-lactamase</fullName>
        <ecNumber evidence="3">3.5.2.6</ecNumber>
    </recommendedName>
</protein>
<dbReference type="Pfam" id="PF00905">
    <property type="entry name" value="Transpeptidase"/>
    <property type="match status" value="1"/>
</dbReference>
<keyword evidence="6" id="KW-0046">Antibiotic resistance</keyword>
<evidence type="ECO:0000256" key="2">
    <source>
        <dbReference type="ARBA" id="ARBA00007898"/>
    </source>
</evidence>
<dbReference type="RefSeq" id="WP_344980736.1">
    <property type="nucleotide sequence ID" value="NZ_BAABFN010000020.1"/>
</dbReference>
<evidence type="ECO:0000256" key="7">
    <source>
        <dbReference type="SAM" id="SignalP"/>
    </source>
</evidence>
<evidence type="ECO:0000256" key="6">
    <source>
        <dbReference type="ARBA" id="ARBA00023251"/>
    </source>
</evidence>